<dbReference type="InParanoid" id="L9KVZ4"/>
<dbReference type="InterPro" id="IPR040120">
    <property type="entry name" value="C19orf44-like"/>
</dbReference>
<name>L9KVZ4_TUPCH</name>
<evidence type="ECO:0000256" key="1">
    <source>
        <dbReference type="SAM" id="MobiDB-lite"/>
    </source>
</evidence>
<feature type="compositionally biased region" description="Basic residues" evidence="1">
    <location>
        <begin position="235"/>
        <end position="246"/>
    </location>
</feature>
<feature type="compositionally biased region" description="Low complexity" evidence="1">
    <location>
        <begin position="141"/>
        <end position="178"/>
    </location>
</feature>
<keyword evidence="4" id="KW-1185">Reference proteome</keyword>
<gene>
    <name evidence="3" type="ORF">TREES_T100006411</name>
</gene>
<evidence type="ECO:0000259" key="2">
    <source>
        <dbReference type="Pfam" id="PF15391"/>
    </source>
</evidence>
<reference evidence="4" key="2">
    <citation type="journal article" date="2013" name="Nat. Commun.">
        <title>Genome of the Chinese tree shrew.</title>
        <authorList>
            <person name="Fan Y."/>
            <person name="Huang Z.Y."/>
            <person name="Cao C.C."/>
            <person name="Chen C.S."/>
            <person name="Chen Y.X."/>
            <person name="Fan D.D."/>
            <person name="He J."/>
            <person name="Hou H.L."/>
            <person name="Hu L."/>
            <person name="Hu X.T."/>
            <person name="Jiang X.T."/>
            <person name="Lai R."/>
            <person name="Lang Y.S."/>
            <person name="Liang B."/>
            <person name="Liao S.G."/>
            <person name="Mu D."/>
            <person name="Ma Y.Y."/>
            <person name="Niu Y.Y."/>
            <person name="Sun X.Q."/>
            <person name="Xia J.Q."/>
            <person name="Xiao J."/>
            <person name="Xiong Z.Q."/>
            <person name="Xu L."/>
            <person name="Yang L."/>
            <person name="Zhang Y."/>
            <person name="Zhao W."/>
            <person name="Zhao X.D."/>
            <person name="Zheng Y.T."/>
            <person name="Zhou J.M."/>
            <person name="Zhu Y.B."/>
            <person name="Zhang G.J."/>
            <person name="Wang J."/>
            <person name="Yao Y.G."/>
        </authorList>
    </citation>
    <scope>NUCLEOTIDE SEQUENCE [LARGE SCALE GENOMIC DNA]</scope>
</reference>
<feature type="region of interest" description="Disordered" evidence="1">
    <location>
        <begin position="1"/>
        <end position="63"/>
    </location>
</feature>
<dbReference type="FunCoup" id="L9KVZ4">
    <property type="interactions" value="472"/>
</dbReference>
<dbReference type="InterPro" id="IPR027884">
    <property type="entry name" value="DUF4614"/>
</dbReference>
<evidence type="ECO:0000313" key="3">
    <source>
        <dbReference type="EMBL" id="ELW67090.1"/>
    </source>
</evidence>
<proteinExistence type="predicted"/>
<feature type="region of interest" description="Disordered" evidence="1">
    <location>
        <begin position="77"/>
        <end position="246"/>
    </location>
</feature>
<dbReference type="AlphaFoldDB" id="L9KVZ4"/>
<dbReference type="PANTHER" id="PTHR22409:SF2">
    <property type="entry name" value="CHROMOSOME 19 OPEN READING FRAME 44"/>
    <property type="match status" value="1"/>
</dbReference>
<evidence type="ECO:0000313" key="4">
    <source>
        <dbReference type="Proteomes" id="UP000011518"/>
    </source>
</evidence>
<feature type="compositionally biased region" description="Basic and acidic residues" evidence="1">
    <location>
        <begin position="112"/>
        <end position="126"/>
    </location>
</feature>
<feature type="compositionally biased region" description="Low complexity" evidence="1">
    <location>
        <begin position="215"/>
        <end position="233"/>
    </location>
</feature>
<dbReference type="PANTHER" id="PTHR22409">
    <property type="entry name" value="CHROMOSOME 19 OPEN READING FRAME 44"/>
    <property type="match status" value="1"/>
</dbReference>
<dbReference type="eggNOG" id="ENOG502RMHR">
    <property type="taxonomic scope" value="Eukaryota"/>
</dbReference>
<reference evidence="4" key="1">
    <citation type="submission" date="2012-07" db="EMBL/GenBank/DDBJ databases">
        <title>Genome of the Chinese tree shrew, a rising model animal genetically related to primates.</title>
        <authorList>
            <person name="Zhang G."/>
            <person name="Fan Y."/>
            <person name="Yao Y."/>
            <person name="Huang Z."/>
        </authorList>
    </citation>
    <scope>NUCLEOTIDE SEQUENCE [LARGE SCALE GENOMIC DNA]</scope>
</reference>
<feature type="compositionally biased region" description="Polar residues" evidence="1">
    <location>
        <begin position="182"/>
        <end position="204"/>
    </location>
</feature>
<dbReference type="EMBL" id="KB320624">
    <property type="protein sequence ID" value="ELW67090.1"/>
    <property type="molecule type" value="Genomic_DNA"/>
</dbReference>
<organism evidence="3 4">
    <name type="scientific">Tupaia chinensis</name>
    <name type="common">Chinese tree shrew</name>
    <name type="synonym">Tupaia belangeri chinensis</name>
    <dbReference type="NCBI Taxonomy" id="246437"/>
    <lineage>
        <taxon>Eukaryota</taxon>
        <taxon>Metazoa</taxon>
        <taxon>Chordata</taxon>
        <taxon>Craniata</taxon>
        <taxon>Vertebrata</taxon>
        <taxon>Euteleostomi</taxon>
        <taxon>Mammalia</taxon>
        <taxon>Eutheria</taxon>
        <taxon>Euarchontoglires</taxon>
        <taxon>Scandentia</taxon>
        <taxon>Tupaiidae</taxon>
        <taxon>Tupaia</taxon>
    </lineage>
</organism>
<dbReference type="Proteomes" id="UP000011518">
    <property type="component" value="Unassembled WGS sequence"/>
</dbReference>
<dbReference type="Pfam" id="PF15391">
    <property type="entry name" value="DUF4614"/>
    <property type="match status" value="1"/>
</dbReference>
<sequence length="378" mass="40704">MEEIGNVKLRSRLTKMAPSPSRFLKRKQSVGEKHVLSKETSMLGSGPRPASGRPPTTASRVRTNAVLTKLAQIETKIMTRKANLAWSDTDSDPKTSGRSLQHTAGDMGLPSRRQDQPPRPHVREVADVGTPAPSESERSAASRGKATSDSEVSEQLSASSASAAQQASPTSSRPSSEARMVSTVSSAYSDDFENSVSQSASEPTARSGASRDRTPGPSEPSSSLRSSLVTPTPRASRKWGRDRRRRVTVKETAVQTPDPAFAYQWAAGAGVAAIGPALGAAYVDPVPIASHVISADAIEALTAYSPAVLALNDLLKQQLSLTQQFIQSSRHLHVALLQSLDGEAFHYHTLEEAKEYIRRHRPAPLTMEDALEEVRKEL</sequence>
<protein>
    <recommendedName>
        <fullName evidence="2">DUF4614 domain-containing protein</fullName>
    </recommendedName>
</protein>
<accession>L9KVZ4</accession>
<feature type="domain" description="DUF4614" evidence="2">
    <location>
        <begin position="186"/>
        <end position="362"/>
    </location>
</feature>
<feature type="compositionally biased region" description="Low complexity" evidence="1">
    <location>
        <begin position="45"/>
        <end position="58"/>
    </location>
</feature>